<dbReference type="HAMAP" id="MF_00014">
    <property type="entry name" value="Ribosome_mat_RimM"/>
    <property type="match status" value="1"/>
</dbReference>
<evidence type="ECO:0000259" key="6">
    <source>
        <dbReference type="Pfam" id="PF01782"/>
    </source>
</evidence>
<evidence type="ECO:0000256" key="5">
    <source>
        <dbReference type="HAMAP-Rule" id="MF_00014"/>
    </source>
</evidence>
<comment type="subunit">
    <text evidence="5">Binds ribosomal protein uS19.</text>
</comment>
<dbReference type="GO" id="GO:0005840">
    <property type="term" value="C:ribosome"/>
    <property type="evidence" value="ECO:0007669"/>
    <property type="project" value="InterPro"/>
</dbReference>
<dbReference type="PANTHER" id="PTHR33692:SF1">
    <property type="entry name" value="RIBOSOME MATURATION FACTOR RIMM"/>
    <property type="match status" value="1"/>
</dbReference>
<comment type="subcellular location">
    <subcellularLocation>
        <location evidence="5">Cytoplasm</location>
    </subcellularLocation>
</comment>
<proteinExistence type="inferred from homology"/>
<evidence type="ECO:0000256" key="3">
    <source>
        <dbReference type="ARBA" id="ARBA00022552"/>
    </source>
</evidence>
<dbReference type="InterPro" id="IPR056792">
    <property type="entry name" value="PRC_RimM"/>
</dbReference>
<dbReference type="NCBIfam" id="TIGR02273">
    <property type="entry name" value="16S_RimM"/>
    <property type="match status" value="1"/>
</dbReference>
<evidence type="ECO:0000256" key="4">
    <source>
        <dbReference type="ARBA" id="ARBA00023186"/>
    </source>
</evidence>
<evidence type="ECO:0000313" key="9">
    <source>
        <dbReference type="Proteomes" id="UP000054877"/>
    </source>
</evidence>
<comment type="caution">
    <text evidence="8">The sequence shown here is derived from an EMBL/GenBank/DDBJ whole genome shotgun (WGS) entry which is preliminary data.</text>
</comment>
<comment type="similarity">
    <text evidence="5">Belongs to the RimM family.</text>
</comment>
<dbReference type="Gene3D" id="2.40.30.60">
    <property type="entry name" value="RimM"/>
    <property type="match status" value="1"/>
</dbReference>
<dbReference type="SUPFAM" id="SSF50447">
    <property type="entry name" value="Translation proteins"/>
    <property type="match status" value="1"/>
</dbReference>
<comment type="function">
    <text evidence="5">An accessory protein needed during the final step in the assembly of 30S ribosomal subunit, possibly for assembly of the head region. Essential for efficient processing of 16S rRNA. May be needed both before and after RbfA during the maturation of 16S rRNA. It has affinity for free ribosomal 30S subunits but not for 70S ribosomes.</text>
</comment>
<dbReference type="GO" id="GO:0043022">
    <property type="term" value="F:ribosome binding"/>
    <property type="evidence" value="ECO:0007669"/>
    <property type="project" value="InterPro"/>
</dbReference>
<dbReference type="AlphaFoldDB" id="A0A0W0Z0U7"/>
<keyword evidence="3 5" id="KW-0698">rRNA processing</keyword>
<dbReference type="GO" id="GO:0005737">
    <property type="term" value="C:cytoplasm"/>
    <property type="evidence" value="ECO:0007669"/>
    <property type="project" value="UniProtKB-SubCell"/>
</dbReference>
<dbReference type="Gene3D" id="2.30.30.240">
    <property type="entry name" value="PRC-barrel domain"/>
    <property type="match status" value="1"/>
</dbReference>
<evidence type="ECO:0000259" key="7">
    <source>
        <dbReference type="Pfam" id="PF24986"/>
    </source>
</evidence>
<name>A0A0W0Z0U7_LEGSP</name>
<evidence type="ECO:0000256" key="1">
    <source>
        <dbReference type="ARBA" id="ARBA00022490"/>
    </source>
</evidence>
<dbReference type="SUPFAM" id="SSF50346">
    <property type="entry name" value="PRC-barrel domain"/>
    <property type="match status" value="1"/>
</dbReference>
<dbReference type="PANTHER" id="PTHR33692">
    <property type="entry name" value="RIBOSOME MATURATION FACTOR RIMM"/>
    <property type="match status" value="1"/>
</dbReference>
<dbReference type="InterPro" id="IPR002676">
    <property type="entry name" value="RimM_N"/>
</dbReference>
<dbReference type="InterPro" id="IPR011961">
    <property type="entry name" value="RimM"/>
</dbReference>
<dbReference type="InterPro" id="IPR011033">
    <property type="entry name" value="PRC_barrel-like_sf"/>
</dbReference>
<comment type="domain">
    <text evidence="5">The PRC barrel domain binds ribosomal protein uS19.</text>
</comment>
<protein>
    <recommendedName>
        <fullName evidence="5">Ribosome maturation factor RimM</fullName>
    </recommendedName>
</protein>
<sequence length="176" mass="20179">MPSLNKVNKEVDRVVIGRFGRTHGVKGFITIHSFTVPRDNILSYTQWHALIDKRWQPINALRVNSTDKHILALIEGFADRDQAARLTNVDIAVSRDQLPELEPGDYYWHELTGMTVVNRQGFQFGIVSDIMPTGSNDVLVVEGDKRYLIPYLPGRFVIQVDKEGRRITVDWDTEFL</sequence>
<feature type="domain" description="RimM N-terminal" evidence="6">
    <location>
        <begin position="15"/>
        <end position="97"/>
    </location>
</feature>
<organism evidence="8 9">
    <name type="scientific">Legionella spiritensis</name>
    <dbReference type="NCBI Taxonomy" id="452"/>
    <lineage>
        <taxon>Bacteria</taxon>
        <taxon>Pseudomonadati</taxon>
        <taxon>Pseudomonadota</taxon>
        <taxon>Gammaproteobacteria</taxon>
        <taxon>Legionellales</taxon>
        <taxon>Legionellaceae</taxon>
        <taxon>Legionella</taxon>
    </lineage>
</organism>
<dbReference type="GO" id="GO:0006364">
    <property type="term" value="P:rRNA processing"/>
    <property type="evidence" value="ECO:0007669"/>
    <property type="project" value="UniProtKB-UniRule"/>
</dbReference>
<feature type="domain" description="Ribosome maturation factor RimM PRC barrel" evidence="7">
    <location>
        <begin position="108"/>
        <end position="172"/>
    </location>
</feature>
<dbReference type="InterPro" id="IPR009000">
    <property type="entry name" value="Transl_B-barrel_sf"/>
</dbReference>
<dbReference type="STRING" id="452.Lspi_1738"/>
<evidence type="ECO:0000313" key="8">
    <source>
        <dbReference type="EMBL" id="KTD62526.1"/>
    </source>
</evidence>
<dbReference type="Proteomes" id="UP000054877">
    <property type="component" value="Unassembled WGS sequence"/>
</dbReference>
<dbReference type="GO" id="GO:0042274">
    <property type="term" value="P:ribosomal small subunit biogenesis"/>
    <property type="evidence" value="ECO:0007669"/>
    <property type="project" value="UniProtKB-UniRule"/>
</dbReference>
<keyword evidence="1 5" id="KW-0963">Cytoplasm</keyword>
<evidence type="ECO:0000256" key="2">
    <source>
        <dbReference type="ARBA" id="ARBA00022517"/>
    </source>
</evidence>
<dbReference type="PATRIC" id="fig|452.5.peg.1915"/>
<gene>
    <name evidence="5 8" type="primary">rimM</name>
    <name evidence="8" type="ORF">Lspi_1738</name>
</gene>
<keyword evidence="2 5" id="KW-0690">Ribosome biogenesis</keyword>
<keyword evidence="9" id="KW-1185">Reference proteome</keyword>
<dbReference type="EMBL" id="LNYX01000029">
    <property type="protein sequence ID" value="KTD62526.1"/>
    <property type="molecule type" value="Genomic_DNA"/>
</dbReference>
<dbReference type="Pfam" id="PF24986">
    <property type="entry name" value="PRC_RimM"/>
    <property type="match status" value="1"/>
</dbReference>
<dbReference type="InterPro" id="IPR036976">
    <property type="entry name" value="RimM_N_sf"/>
</dbReference>
<dbReference type="Pfam" id="PF01782">
    <property type="entry name" value="RimM"/>
    <property type="match status" value="1"/>
</dbReference>
<reference evidence="8 9" key="1">
    <citation type="submission" date="2015-11" db="EMBL/GenBank/DDBJ databases">
        <title>Genomic analysis of 38 Legionella species identifies large and diverse effector repertoires.</title>
        <authorList>
            <person name="Burstein D."/>
            <person name="Amaro F."/>
            <person name="Zusman T."/>
            <person name="Lifshitz Z."/>
            <person name="Cohen O."/>
            <person name="Gilbert J.A."/>
            <person name="Pupko T."/>
            <person name="Shuman H.A."/>
            <person name="Segal G."/>
        </authorList>
    </citation>
    <scope>NUCLEOTIDE SEQUENCE [LARGE SCALE GENOMIC DNA]</scope>
    <source>
        <strain evidence="8 9">Mt.St.Helens-9</strain>
    </source>
</reference>
<keyword evidence="4 5" id="KW-0143">Chaperone</keyword>
<accession>A0A0W0Z0U7</accession>